<dbReference type="Proteomes" id="UP000318138">
    <property type="component" value="Chromosome"/>
</dbReference>
<organism evidence="3 4">
    <name type="scientific">Paenalkalicoccus suaedae</name>
    <dbReference type="NCBI Taxonomy" id="2592382"/>
    <lineage>
        <taxon>Bacteria</taxon>
        <taxon>Bacillati</taxon>
        <taxon>Bacillota</taxon>
        <taxon>Bacilli</taxon>
        <taxon>Bacillales</taxon>
        <taxon>Bacillaceae</taxon>
        <taxon>Paenalkalicoccus</taxon>
    </lineage>
</organism>
<sequence>MNAVQKNLLRTRTDLINLFHTISQPLKPHFSKGHTRLHVGDTNAHFGHDIAGMETFSRVLWGMVPLLAGGGETKLLEDYLEGIRNGTDPEHEEYWGKVDDFDQRLVEMAVFGYALALVPDKVWGSLTKKEKNNVYQWLNQINEKEIVPSNWQFFRILVNVGFEHVGLPYDKGKQEEALDKIESYYSDNGWYSDGQTAQQDYYIPFAFHFYGLIYAKLMKEIDPKRSQRFVDRASIFANDFLYWFASDGSALPFGRSLTYRFAQGAFWSALAFAEVEVLDWGVVKGIVLRHLRWWMNQSIFSKDGLLTIGYTYPNLLMAENYNSPGSPYWALKTFLLLALEENHPFWLAEEKPFPKLQKRKVQKQPRMILFHNENQDHVFALTSGQFLKSIHGQNDAKYAKFAYSNQFGFCVQRGNDGVEQGAFDSMLALSERDGYYRVRKRCEVLKWENGSLYSLWKPWKDVTVETWLVPIDEHWHVRVHRLSSERELDTIEGGFSIPWERPDFPTGRGELTMIEKEKGYVSLPWGVSGIVPLYGDRQPKVVKTDPNTNVLYSSSTFIPSLKGLIEKGVTWYGAAVFGYVGNVDVTEVWKEAPSLVTSSDGHNFDVLYRGNVVHAIRNYL</sequence>
<dbReference type="EMBL" id="CP041372">
    <property type="protein sequence ID" value="QKS70294.1"/>
    <property type="molecule type" value="Genomic_DNA"/>
</dbReference>
<dbReference type="InterPro" id="IPR049237">
    <property type="entry name" value="DUF2264_C"/>
</dbReference>
<evidence type="ECO:0000259" key="1">
    <source>
        <dbReference type="Pfam" id="PF10022"/>
    </source>
</evidence>
<dbReference type="InterPro" id="IPR049349">
    <property type="entry name" value="DUF2264_N"/>
</dbReference>
<dbReference type="AlphaFoldDB" id="A0A859FCJ7"/>
<gene>
    <name evidence="3" type="ORF">FLK61_26405</name>
</gene>
<feature type="domain" description="DUF2264" evidence="2">
    <location>
        <begin position="360"/>
        <end position="591"/>
    </location>
</feature>
<reference evidence="4" key="1">
    <citation type="submission" date="2019-07" db="EMBL/GenBank/DDBJ databases">
        <title>Bacillus alkalisoli sp. nov. isolated from saline soil.</title>
        <authorList>
            <person name="Sun J.-Q."/>
            <person name="Xu L."/>
        </authorList>
    </citation>
    <scope>NUCLEOTIDE SEQUENCE [LARGE SCALE GENOMIC DNA]</scope>
    <source>
        <strain evidence="4">M4U3P1</strain>
    </source>
</reference>
<evidence type="ECO:0000313" key="3">
    <source>
        <dbReference type="EMBL" id="QKS70294.1"/>
    </source>
</evidence>
<dbReference type="InterPro" id="IPR016624">
    <property type="entry name" value="UCP014753"/>
</dbReference>
<dbReference type="RefSeq" id="WP_176008334.1">
    <property type="nucleotide sequence ID" value="NZ_CP041372.2"/>
</dbReference>
<dbReference type="Pfam" id="PF10022">
    <property type="entry name" value="DUF2264"/>
    <property type="match status" value="1"/>
</dbReference>
<feature type="domain" description="DUF2264" evidence="1">
    <location>
        <begin position="11"/>
        <end position="352"/>
    </location>
</feature>
<dbReference type="PIRSF" id="PIRSF014753">
    <property type="entry name" value="UCP014753"/>
    <property type="match status" value="1"/>
</dbReference>
<dbReference type="PANTHER" id="PTHR35339:SF4">
    <property type="entry name" value="LINALOOL DEHYDRATASE_ISOMERASE DOMAIN-CONTAINING PROTEIN"/>
    <property type="match status" value="1"/>
</dbReference>
<keyword evidence="4" id="KW-1185">Reference proteome</keyword>
<name>A0A859FCJ7_9BACI</name>
<evidence type="ECO:0000259" key="2">
    <source>
        <dbReference type="Pfam" id="PF20938"/>
    </source>
</evidence>
<dbReference type="PANTHER" id="PTHR35339">
    <property type="entry name" value="LINALOOL DEHYDRATASE_ISOMERASE DOMAIN-CONTAINING PROTEIN"/>
    <property type="match status" value="1"/>
</dbReference>
<evidence type="ECO:0000313" key="4">
    <source>
        <dbReference type="Proteomes" id="UP000318138"/>
    </source>
</evidence>
<dbReference type="KEGG" id="psua:FLK61_26405"/>
<dbReference type="Pfam" id="PF20938">
    <property type="entry name" value="DUF2264_C"/>
    <property type="match status" value="1"/>
</dbReference>
<proteinExistence type="predicted"/>
<protein>
    <submittedName>
        <fullName evidence="3">DUF2264 domain-containing protein</fullName>
    </submittedName>
</protein>
<accession>A0A859FCJ7</accession>